<gene>
    <name evidence="2" type="ORF">BGZ96_003369</name>
</gene>
<reference evidence="2 3" key="1">
    <citation type="journal article" date="2020" name="Fungal Divers.">
        <title>Resolving the Mortierellaceae phylogeny through synthesis of multi-gene phylogenetics and phylogenomics.</title>
        <authorList>
            <person name="Vandepol N."/>
            <person name="Liber J."/>
            <person name="Desiro A."/>
            <person name="Na H."/>
            <person name="Kennedy M."/>
            <person name="Barry K."/>
            <person name="Grigoriev I.V."/>
            <person name="Miller A.N."/>
            <person name="O'Donnell K."/>
            <person name="Stajich J.E."/>
            <person name="Bonito G."/>
        </authorList>
    </citation>
    <scope>NUCLEOTIDE SEQUENCE [LARGE SCALE GENOMIC DNA]</scope>
    <source>
        <strain evidence="2 3">AD045</strain>
    </source>
</reference>
<keyword evidence="3" id="KW-1185">Reference proteome</keyword>
<comment type="caution">
    <text evidence="2">The sequence shown here is derived from an EMBL/GenBank/DDBJ whole genome shotgun (WGS) entry which is preliminary data.</text>
</comment>
<feature type="non-terminal residue" evidence="2">
    <location>
        <position position="97"/>
    </location>
</feature>
<dbReference type="Proteomes" id="UP001194696">
    <property type="component" value="Unassembled WGS sequence"/>
</dbReference>
<evidence type="ECO:0000313" key="3">
    <source>
        <dbReference type="Proteomes" id="UP001194696"/>
    </source>
</evidence>
<feature type="compositionally biased region" description="Low complexity" evidence="1">
    <location>
        <begin position="1"/>
        <end position="18"/>
    </location>
</feature>
<evidence type="ECO:0000313" key="2">
    <source>
        <dbReference type="EMBL" id="KAG0276306.1"/>
    </source>
</evidence>
<dbReference type="EMBL" id="JAAAIM010001716">
    <property type="protein sequence ID" value="KAG0276306.1"/>
    <property type="molecule type" value="Genomic_DNA"/>
</dbReference>
<accession>A0ABQ7JJB9</accession>
<feature type="region of interest" description="Disordered" evidence="1">
    <location>
        <begin position="74"/>
        <end position="97"/>
    </location>
</feature>
<sequence length="97" mass="9727">MGSTAGSSSSSIYESAFSMPGAPSRSMTVPATICHSGTGATGNMNDMFGQWMKSSPVAATSKYPSIDDLDPFSATLSSSSSNAVPVSAASTSAYSNP</sequence>
<organism evidence="2 3">
    <name type="scientific">Linnemannia gamsii</name>
    <dbReference type="NCBI Taxonomy" id="64522"/>
    <lineage>
        <taxon>Eukaryota</taxon>
        <taxon>Fungi</taxon>
        <taxon>Fungi incertae sedis</taxon>
        <taxon>Mucoromycota</taxon>
        <taxon>Mortierellomycotina</taxon>
        <taxon>Mortierellomycetes</taxon>
        <taxon>Mortierellales</taxon>
        <taxon>Mortierellaceae</taxon>
        <taxon>Linnemannia</taxon>
    </lineage>
</organism>
<proteinExistence type="predicted"/>
<evidence type="ECO:0000256" key="1">
    <source>
        <dbReference type="SAM" id="MobiDB-lite"/>
    </source>
</evidence>
<protein>
    <submittedName>
        <fullName evidence="2">Uncharacterized protein</fullName>
    </submittedName>
</protein>
<name>A0ABQ7JJB9_9FUNG</name>
<feature type="region of interest" description="Disordered" evidence="1">
    <location>
        <begin position="1"/>
        <end position="25"/>
    </location>
</feature>